<comment type="caution">
    <text evidence="3">The sequence shown here is derived from an EMBL/GenBank/DDBJ whole genome shotgun (WGS) entry which is preliminary data.</text>
</comment>
<keyword evidence="2 3" id="KW-0808">Transferase</keyword>
<dbReference type="GO" id="GO:0006487">
    <property type="term" value="P:protein N-linked glycosylation"/>
    <property type="evidence" value="ECO:0007669"/>
    <property type="project" value="TreeGrafter"/>
</dbReference>
<name>A0A165W2D6_9HYPH</name>
<dbReference type="InterPro" id="IPR029044">
    <property type="entry name" value="Nucleotide-diphossugar_trans"/>
</dbReference>
<dbReference type="GO" id="GO:0016020">
    <property type="term" value="C:membrane"/>
    <property type="evidence" value="ECO:0007669"/>
    <property type="project" value="InterPro"/>
</dbReference>
<dbReference type="Gene3D" id="3.90.550.10">
    <property type="entry name" value="Spore Coat Polysaccharide Biosynthesis Protein SpsA, Chain A"/>
    <property type="match status" value="1"/>
</dbReference>
<protein>
    <submittedName>
        <fullName evidence="3">Galactosyl transferase GMA12/MNN10 family protein</fullName>
    </submittedName>
</protein>
<organism evidence="3 4">
    <name type="scientific">Pseudovibrio axinellae</name>
    <dbReference type="NCBI Taxonomy" id="989403"/>
    <lineage>
        <taxon>Bacteria</taxon>
        <taxon>Pseudomonadati</taxon>
        <taxon>Pseudomonadota</taxon>
        <taxon>Alphaproteobacteria</taxon>
        <taxon>Hyphomicrobiales</taxon>
        <taxon>Stappiaceae</taxon>
        <taxon>Pseudovibrio</taxon>
    </lineage>
</organism>
<dbReference type="PANTHER" id="PTHR31306:SF4">
    <property type="entry name" value="ALPHA-1,2-GALACTOSYLTRANSFERASE"/>
    <property type="match status" value="1"/>
</dbReference>
<evidence type="ECO:0000256" key="1">
    <source>
        <dbReference type="ARBA" id="ARBA00022676"/>
    </source>
</evidence>
<sequence>MNIAVISGRFPITTFPSNINHKVYCDKHNLTYIHCSWPTKQRNKYYNKLEYILSYIDQYDYLFWIDDDAFFLDMGVDIRDYLPKGDSFISICKSPDFKSLKTYLSSGTFVLKCCEDAKSFLNQARLVDLREVKQWWKEELGFFSNGDQDAFIYLALEGGYEDKIDLHHYSAFNSRFENVERGERPFILHFTGPLERKHAHNKAAAEILDLDTSIVPDSDLRQYTGAKQPKVSRRKRISRQIRCLISRA</sequence>
<dbReference type="EMBL" id="LMCB01000057">
    <property type="protein sequence ID" value="KZL15862.1"/>
    <property type="molecule type" value="Genomic_DNA"/>
</dbReference>
<accession>A0A165W2D6</accession>
<dbReference type="RefSeq" id="WP_068008815.1">
    <property type="nucleotide sequence ID" value="NZ_FOFM01000031.1"/>
</dbReference>
<dbReference type="InterPro" id="IPR008630">
    <property type="entry name" value="Glyco_trans_34"/>
</dbReference>
<evidence type="ECO:0000313" key="3">
    <source>
        <dbReference type="EMBL" id="KZL15862.1"/>
    </source>
</evidence>
<proteinExistence type="predicted"/>
<dbReference type="PATRIC" id="fig|989403.3.peg.3783"/>
<dbReference type="AlphaFoldDB" id="A0A165W2D6"/>
<dbReference type="STRING" id="989403.SAMN05421798_1313"/>
<reference evidence="3 4" key="1">
    <citation type="journal article" date="2016" name="Front. Microbiol.">
        <title>Comparative Genomic Analysis Reveals a Diverse Repertoire of Genes Involved in Prokaryote-Eukaryote Interactions within the Pseudovibrio Genus.</title>
        <authorList>
            <person name="Romano S."/>
            <person name="Fernandez-Guerra A."/>
            <person name="Reen F.J."/>
            <person name="Glockner F.O."/>
            <person name="Crowley S.P."/>
            <person name="O'Sullivan O."/>
            <person name="Cotter P.D."/>
            <person name="Adams C."/>
            <person name="Dobson A.D."/>
            <person name="O'Gara F."/>
        </authorList>
    </citation>
    <scope>NUCLEOTIDE SEQUENCE [LARGE SCALE GENOMIC DNA]</scope>
    <source>
        <strain evidence="3 4">Ad2</strain>
    </source>
</reference>
<dbReference type="OrthoDB" id="8479486at2"/>
<keyword evidence="4" id="KW-1185">Reference proteome</keyword>
<gene>
    <name evidence="3" type="ORF">PsAD2_03507</name>
</gene>
<dbReference type="SUPFAM" id="SSF53448">
    <property type="entry name" value="Nucleotide-diphospho-sugar transferases"/>
    <property type="match status" value="1"/>
</dbReference>
<dbReference type="GO" id="GO:0016757">
    <property type="term" value="F:glycosyltransferase activity"/>
    <property type="evidence" value="ECO:0007669"/>
    <property type="project" value="UniProtKB-KW"/>
</dbReference>
<dbReference type="Pfam" id="PF05637">
    <property type="entry name" value="Glyco_transf_34"/>
    <property type="match status" value="1"/>
</dbReference>
<dbReference type="PANTHER" id="PTHR31306">
    <property type="entry name" value="ALPHA-1,6-MANNOSYLTRANSFERASE MNN11-RELATED"/>
    <property type="match status" value="1"/>
</dbReference>
<dbReference type="Proteomes" id="UP000076577">
    <property type="component" value="Unassembled WGS sequence"/>
</dbReference>
<keyword evidence="1" id="KW-0328">Glycosyltransferase</keyword>
<evidence type="ECO:0000256" key="2">
    <source>
        <dbReference type="ARBA" id="ARBA00022679"/>
    </source>
</evidence>
<evidence type="ECO:0000313" key="4">
    <source>
        <dbReference type="Proteomes" id="UP000076577"/>
    </source>
</evidence>